<reference evidence="2 3" key="1">
    <citation type="journal article" date="2015" name="Int. J. Syst. Evol. Microbiol.">
        <title>Novibacillus thermophilus gen. nov., sp. nov., a Gram-staining-negative and moderately thermophilic member of the family Thermoactinomycetaceae.</title>
        <authorList>
            <person name="Yang G."/>
            <person name="Chen J."/>
            <person name="Zhou S."/>
        </authorList>
    </citation>
    <scope>NUCLEOTIDE SEQUENCE [LARGE SCALE GENOMIC DNA]</scope>
    <source>
        <strain evidence="2 3">SG-1</strain>
    </source>
</reference>
<dbReference type="AlphaFoldDB" id="A0A1U9K490"/>
<sequence length="228" mass="25027">MDGASLDAVASSMASLTGKRIEQSDQALADFGLEDPSTAVTLRLSDGQTYTLSLGDETPVDNMRYVQVEGVSAIYTVDAFALEELSQPADTFMDRTLWSVEEDDVTSIALTWGDEEIQIARDGDEWKVNGKQLSTEQAGAIFSQMNAVTAQGLPVEAMPDGSDFQLTIETEEGAETWTGARKEDRLFVQKEGGEWIYPVVPADIDQLIEDVHSVREQKEGEREGKDHD</sequence>
<protein>
    <recommendedName>
        <fullName evidence="1">DUF4340 domain-containing protein</fullName>
    </recommendedName>
</protein>
<dbReference type="EMBL" id="CP019699">
    <property type="protein sequence ID" value="AQS54852.1"/>
    <property type="molecule type" value="Genomic_DNA"/>
</dbReference>
<proteinExistence type="predicted"/>
<evidence type="ECO:0000313" key="3">
    <source>
        <dbReference type="Proteomes" id="UP000188603"/>
    </source>
</evidence>
<feature type="domain" description="DUF4340" evidence="1">
    <location>
        <begin position="2"/>
        <end position="154"/>
    </location>
</feature>
<accession>A0A1U9K490</accession>
<evidence type="ECO:0000259" key="1">
    <source>
        <dbReference type="Pfam" id="PF14238"/>
    </source>
</evidence>
<dbReference type="Proteomes" id="UP000188603">
    <property type="component" value="Chromosome"/>
</dbReference>
<keyword evidence="3" id="KW-1185">Reference proteome</keyword>
<dbReference type="STRING" id="1471761.B0W44_02770"/>
<dbReference type="OrthoDB" id="2657515at2"/>
<evidence type="ECO:0000313" key="2">
    <source>
        <dbReference type="EMBL" id="AQS54852.1"/>
    </source>
</evidence>
<organism evidence="2 3">
    <name type="scientific">Novibacillus thermophilus</name>
    <dbReference type="NCBI Taxonomy" id="1471761"/>
    <lineage>
        <taxon>Bacteria</taxon>
        <taxon>Bacillati</taxon>
        <taxon>Bacillota</taxon>
        <taxon>Bacilli</taxon>
        <taxon>Bacillales</taxon>
        <taxon>Thermoactinomycetaceae</taxon>
        <taxon>Novibacillus</taxon>
    </lineage>
</organism>
<dbReference type="InterPro" id="IPR025641">
    <property type="entry name" value="DUF4340"/>
</dbReference>
<gene>
    <name evidence="2" type="ORF">B0W44_02770</name>
</gene>
<dbReference type="Pfam" id="PF14238">
    <property type="entry name" value="DUF4340"/>
    <property type="match status" value="1"/>
</dbReference>
<name>A0A1U9K490_9BACL</name>
<dbReference type="KEGG" id="ntr:B0W44_02770"/>